<dbReference type="EMBL" id="KI630834">
    <property type="protein sequence ID" value="EYU32512.1"/>
    <property type="molecule type" value="Genomic_DNA"/>
</dbReference>
<dbReference type="Proteomes" id="UP000030748">
    <property type="component" value="Unassembled WGS sequence"/>
</dbReference>
<evidence type="ECO:0000313" key="2">
    <source>
        <dbReference type="EMBL" id="EYU32512.1"/>
    </source>
</evidence>
<dbReference type="InterPro" id="IPR007789">
    <property type="entry name" value="DUF688"/>
</dbReference>
<sequence length="169" mass="19378">MERDEYYSFKKAGAIPFKWEIRPGVPKIQDPQLQFEFEFEFPKHQNHETKKTPFRPKLKPPPNGLYFHPHSELQTLFSSSNRVGSPVLARPEVVSSSGCTPLKKRQNAKKRTGEPRSRSQPEYYSDHDTSSRWSVSSRNSISPLSSPFASYRSSPRPATDSDWAAFGLF</sequence>
<feature type="region of interest" description="Disordered" evidence="1">
    <location>
        <begin position="44"/>
        <end position="65"/>
    </location>
</feature>
<reference evidence="2 3" key="1">
    <citation type="journal article" date="2013" name="Proc. Natl. Acad. Sci. U.S.A.">
        <title>Fine-scale variation in meiotic recombination in Mimulus inferred from population shotgun sequencing.</title>
        <authorList>
            <person name="Hellsten U."/>
            <person name="Wright K.M."/>
            <person name="Jenkins J."/>
            <person name="Shu S."/>
            <person name="Yuan Y."/>
            <person name="Wessler S.R."/>
            <person name="Schmutz J."/>
            <person name="Willis J.H."/>
            <person name="Rokhsar D.S."/>
        </authorList>
    </citation>
    <scope>NUCLEOTIDE SEQUENCE [LARGE SCALE GENOMIC DNA]</scope>
    <source>
        <strain evidence="3">cv. DUN x IM62</strain>
    </source>
</reference>
<protein>
    <submittedName>
        <fullName evidence="2">Uncharacterized protein</fullName>
    </submittedName>
</protein>
<dbReference type="PANTHER" id="PTHR35466:SF4">
    <property type="entry name" value="EXPRESSED PROTEIN"/>
    <property type="match status" value="1"/>
</dbReference>
<dbReference type="KEGG" id="egt:105963452"/>
<dbReference type="PANTHER" id="PTHR35466">
    <property type="entry name" value="SERINE/ARGININE REPETITIVE MATRIX PROTEIN 1"/>
    <property type="match status" value="1"/>
</dbReference>
<gene>
    <name evidence="2" type="ORF">MIMGU_mgv1a021487mg</name>
</gene>
<feature type="region of interest" description="Disordered" evidence="1">
    <location>
        <begin position="88"/>
        <end position="160"/>
    </location>
</feature>
<feature type="compositionally biased region" description="Basic and acidic residues" evidence="1">
    <location>
        <begin position="111"/>
        <end position="130"/>
    </location>
</feature>
<dbReference type="PhylomeDB" id="A0A022QV09"/>
<dbReference type="AlphaFoldDB" id="A0A022QV09"/>
<name>A0A022QV09_ERYGU</name>
<keyword evidence="3" id="KW-1185">Reference proteome</keyword>
<dbReference type="eggNOG" id="ENOG502S4D5">
    <property type="taxonomic scope" value="Eukaryota"/>
</dbReference>
<dbReference type="Pfam" id="PF05097">
    <property type="entry name" value="DUF688"/>
    <property type="match status" value="1"/>
</dbReference>
<evidence type="ECO:0000313" key="3">
    <source>
        <dbReference type="Proteomes" id="UP000030748"/>
    </source>
</evidence>
<accession>A0A022QV09</accession>
<dbReference type="OMA" id="RWRFERP"/>
<organism evidence="2 3">
    <name type="scientific">Erythranthe guttata</name>
    <name type="common">Yellow monkey flower</name>
    <name type="synonym">Mimulus guttatus</name>
    <dbReference type="NCBI Taxonomy" id="4155"/>
    <lineage>
        <taxon>Eukaryota</taxon>
        <taxon>Viridiplantae</taxon>
        <taxon>Streptophyta</taxon>
        <taxon>Embryophyta</taxon>
        <taxon>Tracheophyta</taxon>
        <taxon>Spermatophyta</taxon>
        <taxon>Magnoliopsida</taxon>
        <taxon>eudicotyledons</taxon>
        <taxon>Gunneridae</taxon>
        <taxon>Pentapetalae</taxon>
        <taxon>asterids</taxon>
        <taxon>lamiids</taxon>
        <taxon>Lamiales</taxon>
        <taxon>Phrymaceae</taxon>
        <taxon>Erythranthe</taxon>
    </lineage>
</organism>
<evidence type="ECO:0000256" key="1">
    <source>
        <dbReference type="SAM" id="MobiDB-lite"/>
    </source>
</evidence>
<dbReference type="OrthoDB" id="1110378at2759"/>
<proteinExistence type="predicted"/>
<feature type="compositionally biased region" description="Low complexity" evidence="1">
    <location>
        <begin position="131"/>
        <end position="146"/>
    </location>
</feature>